<keyword evidence="2" id="KW-1185">Reference proteome</keyword>
<sequence length="86" mass="10237">MIVVEDQKVNRRETVCSCGERAKLRYGSRDFFIGPRKITVLNMPYYYCERCDEASFDSKWPVDKVLKFAYLNGLNKIDWNEKVLYI</sequence>
<dbReference type="Proteomes" id="UP000198752">
    <property type="component" value="Unassembled WGS sequence"/>
</dbReference>
<organism evidence="1 2">
    <name type="scientific">Sporolactobacillus nakayamae</name>
    <dbReference type="NCBI Taxonomy" id="269670"/>
    <lineage>
        <taxon>Bacteria</taxon>
        <taxon>Bacillati</taxon>
        <taxon>Bacillota</taxon>
        <taxon>Bacilli</taxon>
        <taxon>Bacillales</taxon>
        <taxon>Sporolactobacillaceae</taxon>
        <taxon>Sporolactobacillus</taxon>
    </lineage>
</organism>
<evidence type="ECO:0000313" key="1">
    <source>
        <dbReference type="EMBL" id="SFG49997.1"/>
    </source>
</evidence>
<proteinExistence type="predicted"/>
<evidence type="ECO:0008006" key="3">
    <source>
        <dbReference type="Google" id="ProtNLM"/>
    </source>
</evidence>
<dbReference type="OrthoDB" id="2666319at2"/>
<gene>
    <name evidence="1" type="ORF">SAMN02982927_01909</name>
</gene>
<dbReference type="RefSeq" id="WP_093672348.1">
    <property type="nucleotide sequence ID" value="NZ_FOOY01000011.1"/>
</dbReference>
<accession>A0A1I2SGG1</accession>
<evidence type="ECO:0000313" key="2">
    <source>
        <dbReference type="Proteomes" id="UP000198752"/>
    </source>
</evidence>
<reference evidence="2" key="1">
    <citation type="submission" date="2016-10" db="EMBL/GenBank/DDBJ databases">
        <authorList>
            <person name="Varghese N."/>
            <person name="Submissions S."/>
        </authorList>
    </citation>
    <scope>NUCLEOTIDE SEQUENCE [LARGE SCALE GENOMIC DNA]</scope>
    <source>
        <strain evidence="2">ATCC 700379</strain>
    </source>
</reference>
<dbReference type="STRING" id="269670.SAMN02982927_01909"/>
<protein>
    <recommendedName>
        <fullName evidence="3">YgiT-type zinc finger domain-containing protein</fullName>
    </recommendedName>
</protein>
<dbReference type="AlphaFoldDB" id="A0A1I2SGG1"/>
<dbReference type="EMBL" id="FOOY01000011">
    <property type="protein sequence ID" value="SFG49997.1"/>
    <property type="molecule type" value="Genomic_DNA"/>
</dbReference>
<name>A0A1I2SGG1_9BACL</name>